<reference evidence="2" key="2">
    <citation type="submission" date="2013-04" db="UniProtKB">
        <authorList>
            <consortium name="EnsemblPlants"/>
        </authorList>
    </citation>
    <scope>IDENTIFICATION</scope>
</reference>
<accession>J3M6Q7</accession>
<evidence type="ECO:0000313" key="3">
    <source>
        <dbReference type="Proteomes" id="UP000006038"/>
    </source>
</evidence>
<dbReference type="AlphaFoldDB" id="J3M6Q7"/>
<evidence type="ECO:0000256" key="1">
    <source>
        <dbReference type="SAM" id="MobiDB-lite"/>
    </source>
</evidence>
<feature type="compositionally biased region" description="Low complexity" evidence="1">
    <location>
        <begin position="57"/>
        <end position="68"/>
    </location>
</feature>
<feature type="region of interest" description="Disordered" evidence="1">
    <location>
        <begin position="1"/>
        <end position="89"/>
    </location>
</feature>
<protein>
    <submittedName>
        <fullName evidence="2">Uncharacterized protein</fullName>
    </submittedName>
</protein>
<sequence length="148" mass="15462">MDLAVNSPHRTPRQSIGAGGTHRSDQLAGDSGRNQNGRGQNRERGEGGGRSDEPVVAGAEKSSAAASSRAHHGATDLEELPAISPAPLPDHAADLAALCSEMRAPGGAEEASPSLTLLLSLPLSLSRPRWKWEEEAAISASSPWREKT</sequence>
<keyword evidence="3" id="KW-1185">Reference proteome</keyword>
<name>J3M6Q7_ORYBR</name>
<feature type="compositionally biased region" description="Low complexity" evidence="1">
    <location>
        <begin position="29"/>
        <end position="39"/>
    </location>
</feature>
<reference evidence="2" key="1">
    <citation type="journal article" date="2013" name="Nat. Commun.">
        <title>Whole-genome sequencing of Oryza brachyantha reveals mechanisms underlying Oryza genome evolution.</title>
        <authorList>
            <person name="Chen J."/>
            <person name="Huang Q."/>
            <person name="Gao D."/>
            <person name="Wang J."/>
            <person name="Lang Y."/>
            <person name="Liu T."/>
            <person name="Li B."/>
            <person name="Bai Z."/>
            <person name="Luis Goicoechea J."/>
            <person name="Liang C."/>
            <person name="Chen C."/>
            <person name="Zhang W."/>
            <person name="Sun S."/>
            <person name="Liao Y."/>
            <person name="Zhang X."/>
            <person name="Yang L."/>
            <person name="Song C."/>
            <person name="Wang M."/>
            <person name="Shi J."/>
            <person name="Liu G."/>
            <person name="Liu J."/>
            <person name="Zhou H."/>
            <person name="Zhou W."/>
            <person name="Yu Q."/>
            <person name="An N."/>
            <person name="Chen Y."/>
            <person name="Cai Q."/>
            <person name="Wang B."/>
            <person name="Liu B."/>
            <person name="Min J."/>
            <person name="Huang Y."/>
            <person name="Wu H."/>
            <person name="Li Z."/>
            <person name="Zhang Y."/>
            <person name="Yin Y."/>
            <person name="Song W."/>
            <person name="Jiang J."/>
            <person name="Jackson S.A."/>
            <person name="Wing R.A."/>
            <person name="Wang J."/>
            <person name="Chen M."/>
        </authorList>
    </citation>
    <scope>NUCLEOTIDE SEQUENCE [LARGE SCALE GENOMIC DNA]</scope>
    <source>
        <strain evidence="2">cv. IRGC 101232</strain>
    </source>
</reference>
<organism evidence="2">
    <name type="scientific">Oryza brachyantha</name>
    <name type="common">malo sina</name>
    <dbReference type="NCBI Taxonomy" id="4533"/>
    <lineage>
        <taxon>Eukaryota</taxon>
        <taxon>Viridiplantae</taxon>
        <taxon>Streptophyta</taxon>
        <taxon>Embryophyta</taxon>
        <taxon>Tracheophyta</taxon>
        <taxon>Spermatophyta</taxon>
        <taxon>Magnoliopsida</taxon>
        <taxon>Liliopsida</taxon>
        <taxon>Poales</taxon>
        <taxon>Poaceae</taxon>
        <taxon>BOP clade</taxon>
        <taxon>Oryzoideae</taxon>
        <taxon>Oryzeae</taxon>
        <taxon>Oryzinae</taxon>
        <taxon>Oryza</taxon>
    </lineage>
</organism>
<dbReference type="HOGENOM" id="CLU_1761580_0_0_1"/>
<proteinExistence type="predicted"/>
<dbReference type="Proteomes" id="UP000006038">
    <property type="component" value="Chromosome 5"/>
</dbReference>
<feature type="compositionally biased region" description="Basic and acidic residues" evidence="1">
    <location>
        <begin position="40"/>
        <end position="53"/>
    </location>
</feature>
<evidence type="ECO:0000313" key="2">
    <source>
        <dbReference type="EnsemblPlants" id="OB05G22810.1"/>
    </source>
</evidence>
<dbReference type="EnsemblPlants" id="OB05G22810.1">
    <property type="protein sequence ID" value="OB05G22810.1"/>
    <property type="gene ID" value="OB05G22810"/>
</dbReference>
<dbReference type="Gramene" id="OB05G22810.1">
    <property type="protein sequence ID" value="OB05G22810.1"/>
    <property type="gene ID" value="OB05G22810"/>
</dbReference>